<dbReference type="EMBL" id="SGPM01000647">
    <property type="protein sequence ID" value="THH17516.1"/>
    <property type="molecule type" value="Genomic_DNA"/>
</dbReference>
<keyword evidence="1" id="KW-0472">Membrane</keyword>
<dbReference type="AlphaFoldDB" id="A0A4S4LXY7"/>
<protein>
    <submittedName>
        <fullName evidence="2">Uncharacterized protein</fullName>
    </submittedName>
</protein>
<keyword evidence="3" id="KW-1185">Reference proteome</keyword>
<proteinExistence type="predicted"/>
<evidence type="ECO:0000256" key="1">
    <source>
        <dbReference type="SAM" id="Phobius"/>
    </source>
</evidence>
<keyword evidence="1" id="KW-0812">Transmembrane</keyword>
<evidence type="ECO:0000313" key="3">
    <source>
        <dbReference type="Proteomes" id="UP000308730"/>
    </source>
</evidence>
<comment type="caution">
    <text evidence="2">The sequence shown here is derived from an EMBL/GenBank/DDBJ whole genome shotgun (WGS) entry which is preliminary data.</text>
</comment>
<gene>
    <name evidence="2" type="ORF">EUX98_g9113</name>
</gene>
<accession>A0A4S4LXY7</accession>
<reference evidence="2 3" key="1">
    <citation type="submission" date="2019-02" db="EMBL/GenBank/DDBJ databases">
        <title>Genome sequencing of the rare red list fungi Antrodiella citrinella (Flaviporus citrinellus).</title>
        <authorList>
            <person name="Buettner E."/>
            <person name="Kellner H."/>
        </authorList>
    </citation>
    <scope>NUCLEOTIDE SEQUENCE [LARGE SCALE GENOMIC DNA]</scope>
    <source>
        <strain evidence="2 3">DSM 108506</strain>
    </source>
</reference>
<evidence type="ECO:0000313" key="2">
    <source>
        <dbReference type="EMBL" id="THH17516.1"/>
    </source>
</evidence>
<sequence length="63" mass="7135">MLYFALYTLAFKFDHRLPHHAFIRVAQALFLVAYVVPSVFAMPSAADSTFASDCPNRQLLSQE</sequence>
<keyword evidence="1" id="KW-1133">Transmembrane helix</keyword>
<dbReference type="Proteomes" id="UP000308730">
    <property type="component" value="Unassembled WGS sequence"/>
</dbReference>
<name>A0A4S4LXY7_9APHY</name>
<feature type="transmembrane region" description="Helical" evidence="1">
    <location>
        <begin position="21"/>
        <end position="42"/>
    </location>
</feature>
<organism evidence="2 3">
    <name type="scientific">Antrodiella citrinella</name>
    <dbReference type="NCBI Taxonomy" id="2447956"/>
    <lineage>
        <taxon>Eukaryota</taxon>
        <taxon>Fungi</taxon>
        <taxon>Dikarya</taxon>
        <taxon>Basidiomycota</taxon>
        <taxon>Agaricomycotina</taxon>
        <taxon>Agaricomycetes</taxon>
        <taxon>Polyporales</taxon>
        <taxon>Steccherinaceae</taxon>
        <taxon>Antrodiella</taxon>
    </lineage>
</organism>